<evidence type="ECO:0000313" key="2">
    <source>
        <dbReference type="Proteomes" id="UP000252289"/>
    </source>
</evidence>
<dbReference type="Proteomes" id="UP000252289">
    <property type="component" value="Unassembled WGS sequence"/>
</dbReference>
<name>A0A368EJC5_9PROT</name>
<dbReference type="EMBL" id="QOQK01000018">
    <property type="protein sequence ID" value="RCL84232.1"/>
    <property type="molecule type" value="Genomic_DNA"/>
</dbReference>
<sequence>MRVFFLIISIIYGGSSFAQDFRQYDFVVMTINECENYEEAIIKINEFITYEQANAPNSTLTRCGMRSDGKMGCLVLAESFEAFEENSLWGETDEEWNKLIRLGWKECGIEDFYFKQDTLTFE</sequence>
<accession>A0A368EJC5</accession>
<proteinExistence type="predicted"/>
<evidence type="ECO:0000313" key="1">
    <source>
        <dbReference type="EMBL" id="RCL84232.1"/>
    </source>
</evidence>
<protein>
    <submittedName>
        <fullName evidence="1">Uncharacterized protein</fullName>
    </submittedName>
</protein>
<gene>
    <name evidence="1" type="ORF">DBW64_04100</name>
</gene>
<reference evidence="1 2" key="1">
    <citation type="journal article" date="2018" name="Microbiome">
        <title>Fine metagenomic profile of the Mediterranean stratified and mixed water columns revealed by assembly and recruitment.</title>
        <authorList>
            <person name="Haro-Moreno J.M."/>
            <person name="Lopez-Perez M."/>
            <person name="De La Torre J.R."/>
            <person name="Picazo A."/>
            <person name="Camacho A."/>
            <person name="Rodriguez-Valera F."/>
        </authorList>
    </citation>
    <scope>NUCLEOTIDE SEQUENCE [LARGE SCALE GENOMIC DNA]</scope>
    <source>
        <strain evidence="1">MED-G50</strain>
    </source>
</reference>
<dbReference type="AlphaFoldDB" id="A0A368EJC5"/>
<organism evidence="1 2">
    <name type="scientific">PS1 clade bacterium</name>
    <dbReference type="NCBI Taxonomy" id="2175152"/>
    <lineage>
        <taxon>Bacteria</taxon>
        <taxon>Pseudomonadati</taxon>
        <taxon>Pseudomonadota</taxon>
        <taxon>Alphaproteobacteria</taxon>
        <taxon>PS1 clade</taxon>
    </lineage>
</organism>
<comment type="caution">
    <text evidence="1">The sequence shown here is derived from an EMBL/GenBank/DDBJ whole genome shotgun (WGS) entry which is preliminary data.</text>
</comment>